<dbReference type="InterPro" id="IPR028081">
    <property type="entry name" value="Leu-bd"/>
</dbReference>
<dbReference type="InterPro" id="IPR018389">
    <property type="entry name" value="DctP_fam"/>
</dbReference>
<reference evidence="1 2" key="1">
    <citation type="submission" date="2024-06" db="EMBL/GenBank/DDBJ databases">
        <authorList>
            <person name="Li F."/>
        </authorList>
    </citation>
    <scope>NUCLEOTIDE SEQUENCE [LARGE SCALE GENOMIC DNA]</scope>
    <source>
        <strain evidence="1 2">GXAS 311</strain>
    </source>
</reference>
<comment type="caution">
    <text evidence="1">The sequence shown here is derived from an EMBL/GenBank/DDBJ whole genome shotgun (WGS) entry which is preliminary data.</text>
</comment>
<protein>
    <submittedName>
        <fullName evidence="1">DctP family TRAP transporter solute-binding subunit</fullName>
    </submittedName>
</protein>
<keyword evidence="2" id="KW-1185">Reference proteome</keyword>
<dbReference type="Proteomes" id="UP001548189">
    <property type="component" value="Unassembled WGS sequence"/>
</dbReference>
<evidence type="ECO:0000313" key="2">
    <source>
        <dbReference type="Proteomes" id="UP001548189"/>
    </source>
</evidence>
<dbReference type="InterPro" id="IPR038404">
    <property type="entry name" value="TRAP_DctP_sf"/>
</dbReference>
<dbReference type="InterPro" id="IPR028082">
    <property type="entry name" value="Peripla_BP_I"/>
</dbReference>
<dbReference type="PANTHER" id="PTHR33376">
    <property type="match status" value="1"/>
</dbReference>
<dbReference type="CDD" id="cd19979">
    <property type="entry name" value="PBP1_ABC_ligand_binding-like"/>
    <property type="match status" value="1"/>
</dbReference>
<proteinExistence type="predicted"/>
<dbReference type="EMBL" id="JBEVCJ010000021">
    <property type="protein sequence ID" value="MET1256403.1"/>
    <property type="molecule type" value="Genomic_DNA"/>
</dbReference>
<dbReference type="Gene3D" id="3.40.50.2300">
    <property type="match status" value="2"/>
</dbReference>
<dbReference type="InterPro" id="IPR004682">
    <property type="entry name" value="TRAP_DctP"/>
</dbReference>
<name>A0ABV2BX74_9GAMM</name>
<dbReference type="Gene3D" id="3.40.190.170">
    <property type="entry name" value="Bacterial extracellular solute-binding protein, family 7"/>
    <property type="match status" value="1"/>
</dbReference>
<dbReference type="NCBIfam" id="NF037995">
    <property type="entry name" value="TRAP_S1"/>
    <property type="match status" value="1"/>
</dbReference>
<dbReference type="Pfam" id="PF13458">
    <property type="entry name" value="Peripla_BP_6"/>
    <property type="match status" value="1"/>
</dbReference>
<evidence type="ECO:0000313" key="1">
    <source>
        <dbReference type="EMBL" id="MET1256403.1"/>
    </source>
</evidence>
<organism evidence="1 2">
    <name type="scientific">Aliikangiella maris</name>
    <dbReference type="NCBI Taxonomy" id="3162458"/>
    <lineage>
        <taxon>Bacteria</taxon>
        <taxon>Pseudomonadati</taxon>
        <taxon>Pseudomonadota</taxon>
        <taxon>Gammaproteobacteria</taxon>
        <taxon>Oceanospirillales</taxon>
        <taxon>Pleioneaceae</taxon>
        <taxon>Aliikangiella</taxon>
    </lineage>
</organism>
<dbReference type="PROSITE" id="PS51257">
    <property type="entry name" value="PROKAR_LIPOPROTEIN"/>
    <property type="match status" value="1"/>
</dbReference>
<accession>A0ABV2BX74</accession>
<dbReference type="CDD" id="cd13603">
    <property type="entry name" value="PBP2_TRAP_Siap_TeaA_like"/>
    <property type="match status" value="1"/>
</dbReference>
<dbReference type="Pfam" id="PF03480">
    <property type="entry name" value="DctP"/>
    <property type="match status" value="1"/>
</dbReference>
<dbReference type="NCBIfam" id="TIGR00787">
    <property type="entry name" value="dctP"/>
    <property type="match status" value="1"/>
</dbReference>
<gene>
    <name evidence="1" type="ORF">ABVT43_14780</name>
</gene>
<dbReference type="SUPFAM" id="SSF53822">
    <property type="entry name" value="Periplasmic binding protein-like I"/>
    <property type="match status" value="1"/>
</dbReference>
<dbReference type="PANTHER" id="PTHR33376:SF7">
    <property type="entry name" value="C4-DICARBOXYLATE-BINDING PROTEIN DCTB"/>
    <property type="match status" value="1"/>
</dbReference>
<sequence>MKLKVCFVFLMALSLLSCDSPQESTSRETSSSSVIELRFGHDMHEKSAHHLAAIRFAELVAQKTQGSVLIKVFANQSLGSDLEMIDAAQNGKLDIILPPTAKLSFIIPEMQMFDLPFIFPNRQIAYKILDGSVGNRLLQKTKPYNLIGLAFWESGFKQLTSNFPIEKAADFSGKRFRIMQSPVLRDQFQLWGADAIVINFSATYDALKNKIADGQENPLTSIIGKKFYQVQSHLTLSDHGYLAQLLAISSQSFSKLDDQLQQVIIEAAKEATEYQRQVSTQQHHELLTSLQQEPIQINEMDKRTRLELIKMSDHLIEKYRMTFGSSLVEDLLQQRSNVLPPPKENLIIALDADMQGNSAFSGLAIRRGIELAIDEINQQGGLLDKQLSLVVRDNSMIPAKGLDNLATFIRHPNLIGVFCGISSPVAVAELKFIHDNQILFLNPWAAATPIVDNGYQPNFVFRVSLRDEFAGRVLLQEALKISNKIGLLLVNNPWGRSSHKAITEQLAKQDLQTLKTEWFDWGEESFSQQIAAFKQKEVEVIIYVGNPVEGAKLVHDLAKSDTPPPIISHWGITGSEFPKMASPSLDKIDLRVLQTFSFINNSRAQANQLAKRYHQRYFTQNDLQIVAPVGTAHAYDLTHLLALAVKQANSHHMNDIRVAMESIKHFNGVVKNYAPPFTPQRHDALNSQDVIFAHYKNGQLIPLPSNQK</sequence>